<dbReference type="PANTHER" id="PTHR19211">
    <property type="entry name" value="ATP-BINDING TRANSPORT PROTEIN-RELATED"/>
    <property type="match status" value="1"/>
</dbReference>
<dbReference type="AlphaFoldDB" id="A0A1I1YHN6"/>
<dbReference type="SMART" id="SM00382">
    <property type="entry name" value="AAA"/>
    <property type="match status" value="2"/>
</dbReference>
<evidence type="ECO:0000256" key="4">
    <source>
        <dbReference type="ARBA" id="ARBA00022840"/>
    </source>
</evidence>
<keyword evidence="1" id="KW-1003">Cell membrane</keyword>
<dbReference type="InterPro" id="IPR050611">
    <property type="entry name" value="ABCF"/>
</dbReference>
<keyword evidence="2" id="KW-0677">Repeat</keyword>
<evidence type="ECO:0000313" key="7">
    <source>
        <dbReference type="EMBL" id="SFE18832.1"/>
    </source>
</evidence>
<dbReference type="InterPro" id="IPR027417">
    <property type="entry name" value="P-loop_NTPase"/>
</dbReference>
<dbReference type="SUPFAM" id="SSF52540">
    <property type="entry name" value="P-loop containing nucleoside triphosphate hydrolases"/>
    <property type="match status" value="2"/>
</dbReference>
<dbReference type="GO" id="GO:0016887">
    <property type="term" value="F:ATP hydrolysis activity"/>
    <property type="evidence" value="ECO:0007669"/>
    <property type="project" value="InterPro"/>
</dbReference>
<dbReference type="RefSeq" id="WP_092956605.1">
    <property type="nucleotide sequence ID" value="NZ_FOMQ01000018.1"/>
</dbReference>
<keyword evidence="1" id="KW-0472">Membrane</keyword>
<evidence type="ECO:0000256" key="3">
    <source>
        <dbReference type="ARBA" id="ARBA00022741"/>
    </source>
</evidence>
<dbReference type="Pfam" id="PF00005">
    <property type="entry name" value="ABC_tran"/>
    <property type="match status" value="2"/>
</dbReference>
<dbReference type="Gene3D" id="3.40.50.300">
    <property type="entry name" value="P-loop containing nucleotide triphosphate hydrolases"/>
    <property type="match status" value="2"/>
</dbReference>
<keyword evidence="4" id="KW-0067">ATP-binding</keyword>
<evidence type="ECO:0000256" key="1">
    <source>
        <dbReference type="ARBA" id="ARBA00022475"/>
    </source>
</evidence>
<keyword evidence="3" id="KW-0547">Nucleotide-binding</keyword>
<dbReference type="OrthoDB" id="9762051at2"/>
<dbReference type="InterPro" id="IPR003439">
    <property type="entry name" value="ABC_transporter-like_ATP-bd"/>
</dbReference>
<proteinExistence type="predicted"/>
<dbReference type="PROSITE" id="PS50893">
    <property type="entry name" value="ABC_TRANSPORTER_2"/>
    <property type="match status" value="1"/>
</dbReference>
<feature type="domain" description="ABC transporter" evidence="6">
    <location>
        <begin position="36"/>
        <end position="266"/>
    </location>
</feature>
<reference evidence="8" key="1">
    <citation type="submission" date="2016-10" db="EMBL/GenBank/DDBJ databases">
        <authorList>
            <person name="Varghese N."/>
            <person name="Submissions S."/>
        </authorList>
    </citation>
    <scope>NUCLEOTIDE SEQUENCE [LARGE SCALE GENOMIC DNA]</scope>
    <source>
        <strain evidence="8">DSM 7481</strain>
    </source>
</reference>
<dbReference type="InterPro" id="IPR003593">
    <property type="entry name" value="AAA+_ATPase"/>
</dbReference>
<name>A0A1I1YHN6_9BURK</name>
<protein>
    <submittedName>
        <fullName evidence="7">ATPase components of ABC transporters with duplicated ATPase domains</fullName>
    </submittedName>
</protein>
<organism evidence="7 8">
    <name type="scientific">Paracidovorax konjaci</name>
    <dbReference type="NCBI Taxonomy" id="32040"/>
    <lineage>
        <taxon>Bacteria</taxon>
        <taxon>Pseudomonadati</taxon>
        <taxon>Pseudomonadota</taxon>
        <taxon>Betaproteobacteria</taxon>
        <taxon>Burkholderiales</taxon>
        <taxon>Comamonadaceae</taxon>
        <taxon>Paracidovorax</taxon>
    </lineage>
</organism>
<dbReference type="PANTHER" id="PTHR19211:SF6">
    <property type="entry name" value="BLL7188 PROTEIN"/>
    <property type="match status" value="1"/>
</dbReference>
<evidence type="ECO:0000313" key="8">
    <source>
        <dbReference type="Proteomes" id="UP000199517"/>
    </source>
</evidence>
<evidence type="ECO:0000256" key="2">
    <source>
        <dbReference type="ARBA" id="ARBA00022737"/>
    </source>
</evidence>
<dbReference type="Proteomes" id="UP000199517">
    <property type="component" value="Unassembled WGS sequence"/>
</dbReference>
<dbReference type="CDD" id="cd03221">
    <property type="entry name" value="ABCF_EF-3"/>
    <property type="match status" value="2"/>
</dbReference>
<gene>
    <name evidence="7" type="ORF">SAMN04489710_1187</name>
</gene>
<feature type="region of interest" description="Disordered" evidence="5">
    <location>
        <begin position="275"/>
        <end position="327"/>
    </location>
</feature>
<evidence type="ECO:0000259" key="6">
    <source>
        <dbReference type="PROSITE" id="PS50893"/>
    </source>
</evidence>
<accession>A0A1I1YHN6</accession>
<dbReference type="EMBL" id="FOMQ01000018">
    <property type="protein sequence ID" value="SFE18832.1"/>
    <property type="molecule type" value="Genomic_DNA"/>
</dbReference>
<evidence type="ECO:0000256" key="5">
    <source>
        <dbReference type="SAM" id="MobiDB-lite"/>
    </source>
</evidence>
<feature type="compositionally biased region" description="Basic and acidic residues" evidence="5">
    <location>
        <begin position="311"/>
        <end position="327"/>
    </location>
</feature>
<keyword evidence="8" id="KW-1185">Reference proteome</keyword>
<sequence length="567" mass="59636">MATFNADRRPPRSASAAAAFPSLSAFPPPDTGAFALRLRQLQWLRPGGEPLWAEPLDFTLAPGITGLVGDNGSGKSMLLSLAAGAAIPACGVVERAGRLHFVGQHRPGATVADVAGIGDVLEALRRLEAGQGDAADLLRAEGRWDWPARWQRILQGIGLGHLSARRDAACLSGGERARVALAGAFLSGAEVLLLDEPTNHLDAPAREWLVQALSVWPGAVLVASHDRALLDAADRIAELSPRGLRLHGGHWTAFAAQRDAEAGAAREALRHARAERSGTLRALRQQQDAQGRRTACGTAAREGANQSPLLLDRKKEQAEAHAGRESVRRGLVRERLDATVREAFERAPPPRTIALPLPASAIPAGKPVLRLEGMVPPWGPRQALDGVWSGPVRIAVSGPNGSGKSTLLRLLAGQLAPSAGRVRCAVRTAWLDQDSLELLPPALSVLERLAQTGSPLAPAALRTRLAQLGLDAACVHRPSGGLSGGERIKAALACALWGGAPAQMLLLDEPTNHLDMAAVLALQEALSSFTGALAVVSHDPAFLRALAPQVAWTSDGERWDLAAALPP</sequence>
<dbReference type="InterPro" id="IPR017871">
    <property type="entry name" value="ABC_transporter-like_CS"/>
</dbReference>
<dbReference type="STRING" id="32040.SAMN04489710_1187"/>
<dbReference type="PROSITE" id="PS00211">
    <property type="entry name" value="ABC_TRANSPORTER_1"/>
    <property type="match status" value="1"/>
</dbReference>
<dbReference type="GO" id="GO:0005524">
    <property type="term" value="F:ATP binding"/>
    <property type="evidence" value="ECO:0007669"/>
    <property type="project" value="UniProtKB-KW"/>
</dbReference>